<protein>
    <submittedName>
        <fullName evidence="1">Uncharacterized protein</fullName>
    </submittedName>
</protein>
<gene>
    <name evidence="1" type="ORF">SLNSH_03995</name>
</gene>
<comment type="caution">
    <text evidence="1">The sequence shown here is derived from an EMBL/GenBank/DDBJ whole genome shotgun (WGS) entry which is preliminary data.</text>
</comment>
<organism evidence="1 2">
    <name type="scientific">Alsobacter soli</name>
    <dbReference type="NCBI Taxonomy" id="2109933"/>
    <lineage>
        <taxon>Bacteria</taxon>
        <taxon>Pseudomonadati</taxon>
        <taxon>Pseudomonadota</taxon>
        <taxon>Alphaproteobacteria</taxon>
        <taxon>Hyphomicrobiales</taxon>
        <taxon>Alsobacteraceae</taxon>
        <taxon>Alsobacter</taxon>
    </lineage>
</organism>
<dbReference type="AlphaFoldDB" id="A0A2T1HXZ3"/>
<evidence type="ECO:0000313" key="2">
    <source>
        <dbReference type="Proteomes" id="UP000239772"/>
    </source>
</evidence>
<dbReference type="EMBL" id="PVZS01000003">
    <property type="protein sequence ID" value="PSC06448.1"/>
    <property type="molecule type" value="Genomic_DNA"/>
</dbReference>
<reference evidence="2" key="1">
    <citation type="submission" date="2018-03" db="EMBL/GenBank/DDBJ databases">
        <authorList>
            <person name="Sun L."/>
            <person name="Liu H."/>
            <person name="Chen W."/>
            <person name="Huang K."/>
            <person name="Liu W."/>
            <person name="Gao X."/>
        </authorList>
    </citation>
    <scope>NUCLEOTIDE SEQUENCE [LARGE SCALE GENOMIC DNA]</scope>
    <source>
        <strain evidence="2">SH9</strain>
    </source>
</reference>
<proteinExistence type="predicted"/>
<dbReference type="RefSeq" id="WP_106335362.1">
    <property type="nucleotide sequence ID" value="NZ_PVZS01000003.1"/>
</dbReference>
<evidence type="ECO:0000313" key="1">
    <source>
        <dbReference type="EMBL" id="PSC06448.1"/>
    </source>
</evidence>
<dbReference type="Proteomes" id="UP000239772">
    <property type="component" value="Unassembled WGS sequence"/>
</dbReference>
<accession>A0A2T1HXZ3</accession>
<name>A0A2T1HXZ3_9HYPH</name>
<sequence length="87" mass="9724">MSINAAQSDITRQRDAVLKEGMRSMWTHALGRTVLDLARVGELDAKHLLAELERRLSDAKHEPAQALRMEAFDEALSRLREALAEAA</sequence>
<keyword evidence="2" id="KW-1185">Reference proteome</keyword>